<reference evidence="1 2" key="1">
    <citation type="submission" date="2018-10" db="EMBL/GenBank/DDBJ databases">
        <title>Genome sequences of five Lactobacillus pentosus strains isolated from brines of traditionally fermented spanish-style green table olives and differences between them.</title>
        <authorList>
            <person name="Jimenez Diaz R."/>
        </authorList>
    </citation>
    <scope>NUCLEOTIDE SEQUENCE [LARGE SCALE GENOMIC DNA]</scope>
    <source>
        <strain evidence="1 2">IG8</strain>
    </source>
</reference>
<evidence type="ECO:0008006" key="3">
    <source>
        <dbReference type="Google" id="ProtNLM"/>
    </source>
</evidence>
<evidence type="ECO:0000313" key="2">
    <source>
        <dbReference type="Proteomes" id="UP000281061"/>
    </source>
</evidence>
<name>A0AB37RG45_LACPE</name>
<accession>A0AB37RG45</accession>
<dbReference type="Proteomes" id="UP000281061">
    <property type="component" value="Unassembled WGS sequence"/>
</dbReference>
<proteinExistence type="predicted"/>
<protein>
    <recommendedName>
        <fullName evidence="3">Mobile element protein</fullName>
    </recommendedName>
</protein>
<dbReference type="KEGG" id="lpg:BB562_01490"/>
<dbReference type="EMBL" id="RDCL01000060">
    <property type="protein sequence ID" value="RMW54295.1"/>
    <property type="molecule type" value="Genomic_DNA"/>
</dbReference>
<comment type="caution">
    <text evidence="1">The sequence shown here is derived from an EMBL/GenBank/DDBJ whole genome shotgun (WGS) entry which is preliminary data.</text>
</comment>
<evidence type="ECO:0000313" key="1">
    <source>
        <dbReference type="EMBL" id="RMW54295.1"/>
    </source>
</evidence>
<sequence>MHLSQKVYADLPYFPAVLSWLYFKGLQNVKTFLPCQQLYYAVLCCLNKAVVGFQMEVGHAN</sequence>
<organism evidence="1 2">
    <name type="scientific">Lactiplantibacillus pentosus</name>
    <name type="common">Lactobacillus pentosus</name>
    <dbReference type="NCBI Taxonomy" id="1589"/>
    <lineage>
        <taxon>Bacteria</taxon>
        <taxon>Bacillati</taxon>
        <taxon>Bacillota</taxon>
        <taxon>Bacilli</taxon>
        <taxon>Lactobacillales</taxon>
        <taxon>Lactobacillaceae</taxon>
        <taxon>Lactiplantibacillus</taxon>
    </lineage>
</organism>
<gene>
    <name evidence="1" type="ORF">D6U17_10235</name>
</gene>
<dbReference type="AlphaFoldDB" id="A0AB37RG45"/>